<gene>
    <name evidence="2" type="ORF">OCK74_05620</name>
</gene>
<keyword evidence="3" id="KW-1185">Reference proteome</keyword>
<dbReference type="Proteomes" id="UP001155483">
    <property type="component" value="Unassembled WGS sequence"/>
</dbReference>
<evidence type="ECO:0000313" key="2">
    <source>
        <dbReference type="EMBL" id="MCU7548584.1"/>
    </source>
</evidence>
<dbReference type="RefSeq" id="WP_279296030.1">
    <property type="nucleotide sequence ID" value="NZ_JAOTIF010000002.1"/>
</dbReference>
<keyword evidence="1" id="KW-0812">Transmembrane</keyword>
<comment type="caution">
    <text evidence="2">The sequence shown here is derived from an EMBL/GenBank/DDBJ whole genome shotgun (WGS) entry which is preliminary data.</text>
</comment>
<name>A0A9X2XSY8_9BACT</name>
<keyword evidence="1" id="KW-1133">Transmembrane helix</keyword>
<keyword evidence="1" id="KW-0472">Membrane</keyword>
<feature type="transmembrane region" description="Helical" evidence="1">
    <location>
        <begin position="12"/>
        <end position="31"/>
    </location>
</feature>
<proteinExistence type="predicted"/>
<organism evidence="2 3">
    <name type="scientific">Paraflavisolibacter caeni</name>
    <dbReference type="NCBI Taxonomy" id="2982496"/>
    <lineage>
        <taxon>Bacteria</taxon>
        <taxon>Pseudomonadati</taxon>
        <taxon>Bacteroidota</taxon>
        <taxon>Chitinophagia</taxon>
        <taxon>Chitinophagales</taxon>
        <taxon>Chitinophagaceae</taxon>
        <taxon>Paraflavisolibacter</taxon>
    </lineage>
</organism>
<reference evidence="2" key="2">
    <citation type="submission" date="2023-04" db="EMBL/GenBank/DDBJ databases">
        <title>Paracnuella aquatica gen. nov., sp. nov., a member of the family Chitinophagaceae isolated from a hot spring.</title>
        <authorList>
            <person name="Wang C."/>
        </authorList>
    </citation>
    <scope>NUCLEOTIDE SEQUENCE</scope>
    <source>
        <strain evidence="2">LB-8</strain>
    </source>
</reference>
<reference evidence="2" key="1">
    <citation type="submission" date="2022-09" db="EMBL/GenBank/DDBJ databases">
        <authorList>
            <person name="Yuan C."/>
            <person name="Ke Z."/>
        </authorList>
    </citation>
    <scope>NUCLEOTIDE SEQUENCE</scope>
    <source>
        <strain evidence="2">LB-8</strain>
    </source>
</reference>
<dbReference type="AlphaFoldDB" id="A0A9X2XSY8"/>
<accession>A0A9X2XSY8</accession>
<feature type="transmembrane region" description="Helical" evidence="1">
    <location>
        <begin position="37"/>
        <end position="57"/>
    </location>
</feature>
<evidence type="ECO:0000313" key="3">
    <source>
        <dbReference type="Proteomes" id="UP001155483"/>
    </source>
</evidence>
<dbReference type="EMBL" id="JAOTIF010000002">
    <property type="protein sequence ID" value="MCU7548584.1"/>
    <property type="molecule type" value="Genomic_DNA"/>
</dbReference>
<sequence>MDYKRNIHKRLLFNRLTFAILLAGIILIIIFKSYTYLALFAIAYFILDFIFPLYQVSITDTTLTIRRFFAGGLLQKGTKIEKSKINEIRNIDTSITTNSQIDFEYGVFAPGDVDNQTKKYEIFKIKYAFGENNKSIKVPLLQLEADILNRVILPTT</sequence>
<evidence type="ECO:0000256" key="1">
    <source>
        <dbReference type="SAM" id="Phobius"/>
    </source>
</evidence>
<protein>
    <submittedName>
        <fullName evidence="2">Uncharacterized protein</fullName>
    </submittedName>
</protein>